<dbReference type="Gene3D" id="1.20.140.10">
    <property type="entry name" value="Butyryl-CoA Dehydrogenase, subunit A, domain 3"/>
    <property type="match status" value="1"/>
</dbReference>
<dbReference type="PANTHER" id="PTHR36117">
    <property type="entry name" value="4-HYDROXYPHENYLACETATE 3-MONOOXYGENASE-RELATED"/>
    <property type="match status" value="1"/>
</dbReference>
<keyword evidence="7" id="KW-0503">Monooxygenase</keyword>
<dbReference type="Gene3D" id="1.10.3140.10">
    <property type="entry name" value="4-hydroxybutyryl-coa dehydratase, domain 1"/>
    <property type="match status" value="1"/>
</dbReference>
<feature type="domain" description="HpaB/PvcC/4-BUDH C-terminal" evidence="5">
    <location>
        <begin position="285"/>
        <end position="482"/>
    </location>
</feature>
<keyword evidence="1" id="KW-0285">Flavoprotein</keyword>
<dbReference type="Proteomes" id="UP000567795">
    <property type="component" value="Unassembled WGS sequence"/>
</dbReference>
<protein>
    <submittedName>
        <fullName evidence="7">4-hydroxyphenylacetate 3-monooxygenase</fullName>
        <ecNumber evidence="7">1.14.14.9</ecNumber>
    </submittedName>
</protein>
<dbReference type="PANTHER" id="PTHR36117:SF3">
    <property type="entry name" value="4-HYDROXYPHENYLACETATE 3-MONOOXYGENASE-RELATED"/>
    <property type="match status" value="1"/>
</dbReference>
<feature type="binding site" evidence="4">
    <location>
        <position position="195"/>
    </location>
    <ligand>
        <name>FAD</name>
        <dbReference type="ChEBI" id="CHEBI:57692"/>
    </ligand>
</feature>
<dbReference type="SUPFAM" id="SSF47203">
    <property type="entry name" value="Acyl-CoA dehydrogenase C-terminal domain-like"/>
    <property type="match status" value="1"/>
</dbReference>
<dbReference type="InterPro" id="IPR004925">
    <property type="entry name" value="HpaB/PvcC/4-BUDH"/>
</dbReference>
<comment type="caution">
    <text evidence="7">The sequence shown here is derived from an EMBL/GenBank/DDBJ whole genome shotgun (WGS) entry which is preliminary data.</text>
</comment>
<dbReference type="EC" id="1.14.14.9" evidence="7"/>
<dbReference type="Gene3D" id="2.40.110.10">
    <property type="entry name" value="Butyryl-CoA Dehydrogenase, subunit A, domain 2"/>
    <property type="match status" value="1"/>
</dbReference>
<evidence type="ECO:0000259" key="5">
    <source>
        <dbReference type="Pfam" id="PF03241"/>
    </source>
</evidence>
<evidence type="ECO:0000313" key="7">
    <source>
        <dbReference type="EMBL" id="NYI07174.1"/>
    </source>
</evidence>
<dbReference type="GO" id="GO:0016627">
    <property type="term" value="F:oxidoreductase activity, acting on the CH-CH group of donors"/>
    <property type="evidence" value="ECO:0007669"/>
    <property type="project" value="InterPro"/>
</dbReference>
<dbReference type="Pfam" id="PF11794">
    <property type="entry name" value="HpaB_N"/>
    <property type="match status" value="1"/>
</dbReference>
<dbReference type="InterPro" id="IPR046373">
    <property type="entry name" value="Acyl-CoA_Oxase/DH_mid-dom_sf"/>
</dbReference>
<dbReference type="AlphaFoldDB" id="A0A853A2S1"/>
<dbReference type="Pfam" id="PF03241">
    <property type="entry name" value="HpaB"/>
    <property type="match status" value="1"/>
</dbReference>
<dbReference type="InterPro" id="IPR024677">
    <property type="entry name" value="HpaB/PvcC"/>
</dbReference>
<dbReference type="EMBL" id="JACBZD010000001">
    <property type="protein sequence ID" value="NYI07174.1"/>
    <property type="molecule type" value="Genomic_DNA"/>
</dbReference>
<evidence type="ECO:0000256" key="3">
    <source>
        <dbReference type="ARBA" id="ARBA00023002"/>
    </source>
</evidence>
<reference evidence="7 8" key="1">
    <citation type="submission" date="2020-07" db="EMBL/GenBank/DDBJ databases">
        <title>Sequencing the genomes of 1000 actinobacteria strains.</title>
        <authorList>
            <person name="Klenk H.-P."/>
        </authorList>
    </citation>
    <scope>NUCLEOTIDE SEQUENCE [LARGE SCALE GENOMIC DNA]</scope>
    <source>
        <strain evidence="7 8">DSM 42178</strain>
    </source>
</reference>
<dbReference type="FunFam" id="1.10.3140.10:FF:000001">
    <property type="entry name" value="4-hydroxyphenylacetate 3-monooxygenase oxygenase component"/>
    <property type="match status" value="1"/>
</dbReference>
<evidence type="ECO:0000259" key="6">
    <source>
        <dbReference type="Pfam" id="PF11794"/>
    </source>
</evidence>
<dbReference type="InterPro" id="IPR024719">
    <property type="entry name" value="HpaB/PvcC/4-BUDH_C"/>
</dbReference>
<feature type="domain" description="HpaB/PvcC/4-BUDH N-terminal" evidence="6">
    <location>
        <begin position="14"/>
        <end position="278"/>
    </location>
</feature>
<dbReference type="PIRSF" id="PIRSF500125">
    <property type="entry name" value="4_HPA_large"/>
    <property type="match status" value="1"/>
</dbReference>
<keyword evidence="2 4" id="KW-0274">FAD</keyword>
<proteinExistence type="predicted"/>
<accession>A0A853A2S1</accession>
<sequence length="508" mass="55106">MRSPATPPPTRPQTGQEYLASLRDGREVWIHGSRVPDVTAHPAFRGHARTVARLYDALHDPALRDVLTVPTDTGSTGATHPFFRVARSVAELRTAREAIVAWQRLAFGWLGRSPDYKASFLATLGAAPERYGPFADNARAWYARAQERVLFFAHALVDPPVDKHLPEGEAPAITVRAERETDAGVVVTGAKVVATGAACAQRVFVAHAGPPLTDPAHALAFVAPLDTPGLKVICRPSYEHAARATGSPFDYPLSSRLDENDAVLVFDRAFVPWENVLVHRDTDRANAFLHESGFLPRFLLHGATRLGVKLDFLSGLVLRATHVTGGDAHGSVRTAVGEVLAWRHAVWALGSAMVEGAHGTPDGSYLPDTDVAHAHRVLAPTVYRRVRDLVEDAVGGALCHLPSHAADFGSPELRPFLDTYLRGSHGTTAEERAKLMKLLWDAIGSEFAGRHALYERQYAGNWVLNRLDAYDHAHATGLADRLGGLVDSCMADYDLTGWTAPHLAADQP</sequence>
<evidence type="ECO:0000256" key="1">
    <source>
        <dbReference type="ARBA" id="ARBA00022630"/>
    </source>
</evidence>
<keyword evidence="8" id="KW-1185">Reference proteome</keyword>
<evidence type="ECO:0000256" key="4">
    <source>
        <dbReference type="PIRSR" id="PIRSR000331-2"/>
    </source>
</evidence>
<name>A0A853A2S1_9ACTN</name>
<evidence type="ECO:0000256" key="2">
    <source>
        <dbReference type="ARBA" id="ARBA00022827"/>
    </source>
</evidence>
<dbReference type="PIRSF" id="PIRSF000331">
    <property type="entry name" value="HpaA_HpaB"/>
    <property type="match status" value="1"/>
</dbReference>
<dbReference type="InterPro" id="IPR009100">
    <property type="entry name" value="AcylCoA_DH/oxidase_NM_dom_sf"/>
</dbReference>
<keyword evidence="3 7" id="KW-0560">Oxidoreductase</keyword>
<evidence type="ECO:0000313" key="8">
    <source>
        <dbReference type="Proteomes" id="UP000567795"/>
    </source>
</evidence>
<dbReference type="SUPFAM" id="SSF56645">
    <property type="entry name" value="Acyl-CoA dehydrogenase NM domain-like"/>
    <property type="match status" value="1"/>
</dbReference>
<gene>
    <name evidence="7" type="ORF">FHU37_004117</name>
</gene>
<organism evidence="7 8">
    <name type="scientific">Allostreptomyces psammosilenae</name>
    <dbReference type="NCBI Taxonomy" id="1892865"/>
    <lineage>
        <taxon>Bacteria</taxon>
        <taxon>Bacillati</taxon>
        <taxon>Actinomycetota</taxon>
        <taxon>Actinomycetes</taxon>
        <taxon>Kitasatosporales</taxon>
        <taxon>Streptomycetaceae</taxon>
        <taxon>Allostreptomyces</taxon>
    </lineage>
</organism>
<feature type="binding site" evidence="4">
    <location>
        <begin position="154"/>
        <end position="156"/>
    </location>
    <ligand>
        <name>FAD</name>
        <dbReference type="ChEBI" id="CHEBI:57692"/>
    </ligand>
</feature>
<dbReference type="GO" id="GO:0052881">
    <property type="term" value="F:4-hydroxyphenylacetate 3-monooxygenase activity"/>
    <property type="evidence" value="ECO:0007669"/>
    <property type="project" value="UniProtKB-EC"/>
</dbReference>
<dbReference type="InterPro" id="IPR024674">
    <property type="entry name" value="HpaB/PvcC/4-BUDH_N"/>
</dbReference>
<dbReference type="InterPro" id="IPR036250">
    <property type="entry name" value="AcylCo_DH-like_C"/>
</dbReference>